<dbReference type="EMBL" id="CAJVCH010379596">
    <property type="protein sequence ID" value="CAG7816832.1"/>
    <property type="molecule type" value="Genomic_DNA"/>
</dbReference>
<reference evidence="1" key="1">
    <citation type="submission" date="2021-06" db="EMBL/GenBank/DDBJ databases">
        <authorList>
            <person name="Hodson N. C."/>
            <person name="Mongue J. A."/>
            <person name="Jaron S. K."/>
        </authorList>
    </citation>
    <scope>NUCLEOTIDE SEQUENCE</scope>
</reference>
<comment type="caution">
    <text evidence="1">The sequence shown here is derived from an EMBL/GenBank/DDBJ whole genome shotgun (WGS) entry which is preliminary data.</text>
</comment>
<name>A0A8J2KI56_9HEXA</name>
<proteinExistence type="predicted"/>
<keyword evidence="2" id="KW-1185">Reference proteome</keyword>
<accession>A0A8J2KI56</accession>
<gene>
    <name evidence="1" type="ORF">AFUS01_LOCUS27429</name>
</gene>
<dbReference type="Proteomes" id="UP000708208">
    <property type="component" value="Unassembled WGS sequence"/>
</dbReference>
<evidence type="ECO:0000313" key="2">
    <source>
        <dbReference type="Proteomes" id="UP000708208"/>
    </source>
</evidence>
<sequence>MVLGTFEEEPPKIRTDAGFFSEVNNVTVGSEYEVSCDQNSCNEHDCIFQTILNDDHPFIRTEFGTENVNLYPLVGDPFGRISLHKSRNLTKVVVQVGNAGASGKYSCEHVSLKGYYRDSQYLNVITAGNSTASLPVKPILSKTTELPTPESATLKTFDVVRTFVTPAESFTSPDGGPEVASKLSTLNKNIVVNLECASKIPIQLHINAKKRILRSPLFKFIGIHHVRQRQLHNEHLPTTDCGSCCCVSARMPMGYVMLSVTRMRSVNDEVQLTCSHVDCFGQTYQSLTIFKDTRPFLRKDYSTDDIFVYHLPGSPLSLL</sequence>
<protein>
    <submittedName>
        <fullName evidence="1">Uncharacterized protein</fullName>
    </submittedName>
</protein>
<organism evidence="1 2">
    <name type="scientific">Allacma fusca</name>
    <dbReference type="NCBI Taxonomy" id="39272"/>
    <lineage>
        <taxon>Eukaryota</taxon>
        <taxon>Metazoa</taxon>
        <taxon>Ecdysozoa</taxon>
        <taxon>Arthropoda</taxon>
        <taxon>Hexapoda</taxon>
        <taxon>Collembola</taxon>
        <taxon>Symphypleona</taxon>
        <taxon>Sminthuridae</taxon>
        <taxon>Allacma</taxon>
    </lineage>
</organism>
<dbReference type="AlphaFoldDB" id="A0A8J2KI56"/>
<evidence type="ECO:0000313" key="1">
    <source>
        <dbReference type="EMBL" id="CAG7816832.1"/>
    </source>
</evidence>